<accession>A0A6A6YPS4</accession>
<gene>
    <name evidence="1 3" type="ORF">BDZ99DRAFT_519434</name>
</gene>
<protein>
    <submittedName>
        <fullName evidence="1 3">Uncharacterized protein</fullName>
    </submittedName>
</protein>
<dbReference type="Proteomes" id="UP000504636">
    <property type="component" value="Unplaced"/>
</dbReference>
<evidence type="ECO:0000313" key="1">
    <source>
        <dbReference type="EMBL" id="KAF2810751.1"/>
    </source>
</evidence>
<organism evidence="1">
    <name type="scientific">Mytilinidion resinicola</name>
    <dbReference type="NCBI Taxonomy" id="574789"/>
    <lineage>
        <taxon>Eukaryota</taxon>
        <taxon>Fungi</taxon>
        <taxon>Dikarya</taxon>
        <taxon>Ascomycota</taxon>
        <taxon>Pezizomycotina</taxon>
        <taxon>Dothideomycetes</taxon>
        <taxon>Pleosporomycetidae</taxon>
        <taxon>Mytilinidiales</taxon>
        <taxon>Mytilinidiaceae</taxon>
        <taxon>Mytilinidion</taxon>
    </lineage>
</organism>
<reference evidence="3" key="2">
    <citation type="submission" date="2020-04" db="EMBL/GenBank/DDBJ databases">
        <authorList>
            <consortium name="NCBI Genome Project"/>
        </authorList>
    </citation>
    <scope>NUCLEOTIDE SEQUENCE</scope>
    <source>
        <strain evidence="3">CBS 304.34</strain>
    </source>
</reference>
<evidence type="ECO:0000313" key="2">
    <source>
        <dbReference type="Proteomes" id="UP000504636"/>
    </source>
</evidence>
<dbReference type="RefSeq" id="XP_033577715.1">
    <property type="nucleotide sequence ID" value="XM_033725416.1"/>
</dbReference>
<keyword evidence="2" id="KW-1185">Reference proteome</keyword>
<dbReference type="OrthoDB" id="10570124at2759"/>
<sequence>MVEAGTPIDKKDVMGYTPFLEAFCNRYSPRYREELHDIYSFWRWGIEHGIDIVRAHKVYHFGRISQSPATELLHLLWYEKLDLGLPQESQEFLTFLVNHLHGKEYDKATARYLKYFAEPFSKRKAKW</sequence>
<dbReference type="AlphaFoldDB" id="A0A6A6YPS4"/>
<dbReference type="GeneID" id="54466309"/>
<reference evidence="1 3" key="1">
    <citation type="journal article" date="2020" name="Stud. Mycol.">
        <title>101 Dothideomycetes genomes: a test case for predicting lifestyles and emergence of pathogens.</title>
        <authorList>
            <person name="Haridas S."/>
            <person name="Albert R."/>
            <person name="Binder M."/>
            <person name="Bloem J."/>
            <person name="Labutti K."/>
            <person name="Salamov A."/>
            <person name="Andreopoulos B."/>
            <person name="Baker S."/>
            <person name="Barry K."/>
            <person name="Bills G."/>
            <person name="Bluhm B."/>
            <person name="Cannon C."/>
            <person name="Castanera R."/>
            <person name="Culley D."/>
            <person name="Daum C."/>
            <person name="Ezra D."/>
            <person name="Gonzalez J."/>
            <person name="Henrissat B."/>
            <person name="Kuo A."/>
            <person name="Liang C."/>
            <person name="Lipzen A."/>
            <person name="Lutzoni F."/>
            <person name="Magnuson J."/>
            <person name="Mondo S."/>
            <person name="Nolan M."/>
            <person name="Ohm R."/>
            <person name="Pangilinan J."/>
            <person name="Park H.-J."/>
            <person name="Ramirez L."/>
            <person name="Alfaro M."/>
            <person name="Sun H."/>
            <person name="Tritt A."/>
            <person name="Yoshinaga Y."/>
            <person name="Zwiers L.-H."/>
            <person name="Turgeon B."/>
            <person name="Goodwin S."/>
            <person name="Spatafora J."/>
            <person name="Crous P."/>
            <person name="Grigoriev I."/>
        </authorList>
    </citation>
    <scope>NUCLEOTIDE SEQUENCE</scope>
    <source>
        <strain evidence="1 3">CBS 304.34</strain>
    </source>
</reference>
<proteinExistence type="predicted"/>
<dbReference type="EMBL" id="MU003699">
    <property type="protein sequence ID" value="KAF2810751.1"/>
    <property type="molecule type" value="Genomic_DNA"/>
</dbReference>
<name>A0A6A6YPS4_9PEZI</name>
<evidence type="ECO:0000313" key="3">
    <source>
        <dbReference type="RefSeq" id="XP_033577715.1"/>
    </source>
</evidence>
<reference evidence="3" key="3">
    <citation type="submission" date="2025-04" db="UniProtKB">
        <authorList>
            <consortium name="RefSeq"/>
        </authorList>
    </citation>
    <scope>IDENTIFICATION</scope>
    <source>
        <strain evidence="3">CBS 304.34</strain>
    </source>
</reference>